<dbReference type="InterPro" id="IPR020846">
    <property type="entry name" value="MFS_dom"/>
</dbReference>
<dbReference type="Gene3D" id="1.20.1250.20">
    <property type="entry name" value="MFS general substrate transporter like domains"/>
    <property type="match status" value="2"/>
</dbReference>
<evidence type="ECO:0000313" key="9">
    <source>
        <dbReference type="EMBL" id="MFC6906714.1"/>
    </source>
</evidence>
<evidence type="ECO:0000313" key="10">
    <source>
        <dbReference type="Proteomes" id="UP001596312"/>
    </source>
</evidence>
<dbReference type="RefSeq" id="WP_340605297.1">
    <property type="nucleotide sequence ID" value="NZ_JBBMXV010000005.1"/>
</dbReference>
<dbReference type="Proteomes" id="UP001596312">
    <property type="component" value="Unassembled WGS sequence"/>
</dbReference>
<keyword evidence="3 7" id="KW-0812">Transmembrane</keyword>
<dbReference type="InterPro" id="IPR036259">
    <property type="entry name" value="MFS_trans_sf"/>
</dbReference>
<dbReference type="InterPro" id="IPR011701">
    <property type="entry name" value="MFS"/>
</dbReference>
<feature type="transmembrane region" description="Helical" evidence="7">
    <location>
        <begin position="87"/>
        <end position="109"/>
    </location>
</feature>
<feature type="transmembrane region" description="Helical" evidence="7">
    <location>
        <begin position="251"/>
        <end position="274"/>
    </location>
</feature>
<evidence type="ECO:0000256" key="5">
    <source>
        <dbReference type="ARBA" id="ARBA00023063"/>
    </source>
</evidence>
<protein>
    <submittedName>
        <fullName evidence="9">Nitrate/nitrite transporter</fullName>
    </submittedName>
</protein>
<dbReference type="GO" id="GO:0042128">
    <property type="term" value="P:nitrate assimilation"/>
    <property type="evidence" value="ECO:0007669"/>
    <property type="project" value="UniProtKB-KW"/>
</dbReference>
<dbReference type="AlphaFoldDB" id="A0ABD5V9B2"/>
<feature type="transmembrane region" description="Helical" evidence="7">
    <location>
        <begin position="286"/>
        <end position="303"/>
    </location>
</feature>
<evidence type="ECO:0000256" key="6">
    <source>
        <dbReference type="ARBA" id="ARBA00023136"/>
    </source>
</evidence>
<evidence type="ECO:0000256" key="3">
    <source>
        <dbReference type="ARBA" id="ARBA00022692"/>
    </source>
</evidence>
<organism evidence="9 10">
    <name type="scientific">Halalkalicoccus tibetensis</name>
    <dbReference type="NCBI Taxonomy" id="175632"/>
    <lineage>
        <taxon>Archaea</taxon>
        <taxon>Methanobacteriati</taxon>
        <taxon>Methanobacteriota</taxon>
        <taxon>Stenosarchaea group</taxon>
        <taxon>Halobacteria</taxon>
        <taxon>Halobacteriales</taxon>
        <taxon>Halococcaceae</taxon>
        <taxon>Halalkalicoccus</taxon>
    </lineage>
</organism>
<reference evidence="9 10" key="1">
    <citation type="journal article" date="2019" name="Int. J. Syst. Evol. Microbiol.">
        <title>The Global Catalogue of Microorganisms (GCM) 10K type strain sequencing project: providing services to taxonomists for standard genome sequencing and annotation.</title>
        <authorList>
            <consortium name="The Broad Institute Genomics Platform"/>
            <consortium name="The Broad Institute Genome Sequencing Center for Infectious Disease"/>
            <person name="Wu L."/>
            <person name="Ma J."/>
        </authorList>
    </citation>
    <scope>NUCLEOTIDE SEQUENCE [LARGE SCALE GENOMIC DNA]</scope>
    <source>
        <strain evidence="9 10">CGMCC 1.3240</strain>
    </source>
</reference>
<feature type="transmembrane region" description="Helical" evidence="7">
    <location>
        <begin position="152"/>
        <end position="177"/>
    </location>
</feature>
<comment type="similarity">
    <text evidence="2">Belongs to the major facilitator superfamily. Nitrate/nitrite porter (TC 2.A.1.8) family.</text>
</comment>
<keyword evidence="5" id="KW-0534">Nitrate assimilation</keyword>
<evidence type="ECO:0000259" key="8">
    <source>
        <dbReference type="PROSITE" id="PS50850"/>
    </source>
</evidence>
<feature type="transmembrane region" description="Helical" evidence="7">
    <location>
        <begin position="183"/>
        <end position="203"/>
    </location>
</feature>
<evidence type="ECO:0000256" key="7">
    <source>
        <dbReference type="SAM" id="Phobius"/>
    </source>
</evidence>
<name>A0ABD5V9B2_9EURY</name>
<proteinExistence type="inferred from homology"/>
<dbReference type="Pfam" id="PF07690">
    <property type="entry name" value="MFS_1"/>
    <property type="match status" value="1"/>
</dbReference>
<dbReference type="PROSITE" id="PS50850">
    <property type="entry name" value="MFS"/>
    <property type="match status" value="1"/>
</dbReference>
<sequence>MGDNDDPRNEYGITGNPRRGLAMATLSFFAGLTTIAFYGVAGPTFQEALGISGALLGLLLSSPHISKVFLRVPFGAWVDDIGARTPILILLAMTIVGVAGLVGTLVLFYPDDFGSHLYVPLLVFGILAGAGSATFSVGIAQTSYWFPEDRQGFAMGAFAGAGNIGPGVFNSLIPVLIGIGGLAFAYGSWLAFMVVVTVLYFAYGANPYYFQLLDRGLDAEKAKGVAEEMGQEVFPAGGTWDSLRESSLNHWTWVLVFLYTVSYGGGFTALTTWYPTYWNLFHDMSLTMAGLFAGVFVVYGSLIRIPGGSLSDRFGGEDVATVSFAVMVLGAGIATFATGVVASFVGMMVLGTGMGVANAAVFELVPKYVPDAVGGASGWIGGIGGAGTLLVLPLLGVFVDVFGEIGYARGFSVIAGLSAVCVATSVALKFVGPDESAAADESAMH</sequence>
<feature type="transmembrane region" description="Helical" evidence="7">
    <location>
        <begin position="121"/>
        <end position="140"/>
    </location>
</feature>
<dbReference type="SUPFAM" id="SSF103473">
    <property type="entry name" value="MFS general substrate transporter"/>
    <property type="match status" value="1"/>
</dbReference>
<evidence type="ECO:0000256" key="4">
    <source>
        <dbReference type="ARBA" id="ARBA00022989"/>
    </source>
</evidence>
<comment type="caution">
    <text evidence="9">The sequence shown here is derived from an EMBL/GenBank/DDBJ whole genome shotgun (WGS) entry which is preliminary data.</text>
</comment>
<feature type="domain" description="Major facilitator superfamily (MFS) profile" evidence="8">
    <location>
        <begin position="19"/>
        <end position="436"/>
    </location>
</feature>
<keyword evidence="4 7" id="KW-1133">Transmembrane helix</keyword>
<dbReference type="PANTHER" id="PTHR23515">
    <property type="entry name" value="HIGH-AFFINITY NITRATE TRANSPORTER 2.3"/>
    <property type="match status" value="1"/>
</dbReference>
<feature type="transmembrane region" description="Helical" evidence="7">
    <location>
        <begin position="324"/>
        <end position="357"/>
    </location>
</feature>
<accession>A0ABD5V9B2</accession>
<feature type="transmembrane region" description="Helical" evidence="7">
    <location>
        <begin position="21"/>
        <end position="42"/>
    </location>
</feature>
<evidence type="ECO:0000256" key="2">
    <source>
        <dbReference type="ARBA" id="ARBA00008432"/>
    </source>
</evidence>
<gene>
    <name evidence="9" type="ORF">ACFQGH_16085</name>
</gene>
<keyword evidence="10" id="KW-1185">Reference proteome</keyword>
<feature type="transmembrane region" description="Helical" evidence="7">
    <location>
        <begin position="377"/>
        <end position="399"/>
    </location>
</feature>
<dbReference type="InterPro" id="IPR044772">
    <property type="entry name" value="NO3_transporter"/>
</dbReference>
<feature type="transmembrane region" description="Helical" evidence="7">
    <location>
        <begin position="411"/>
        <end position="431"/>
    </location>
</feature>
<evidence type="ECO:0000256" key="1">
    <source>
        <dbReference type="ARBA" id="ARBA00004141"/>
    </source>
</evidence>
<dbReference type="EMBL" id="JBHSXQ010000005">
    <property type="protein sequence ID" value="MFC6906714.1"/>
    <property type="molecule type" value="Genomic_DNA"/>
</dbReference>
<keyword evidence="6 7" id="KW-0472">Membrane</keyword>
<dbReference type="GO" id="GO:0016020">
    <property type="term" value="C:membrane"/>
    <property type="evidence" value="ECO:0007669"/>
    <property type="project" value="UniProtKB-SubCell"/>
</dbReference>
<comment type="subcellular location">
    <subcellularLocation>
        <location evidence="1">Membrane</location>
        <topology evidence="1">Multi-pass membrane protein</topology>
    </subcellularLocation>
</comment>